<evidence type="ECO:0000256" key="1">
    <source>
        <dbReference type="SAM" id="MobiDB-lite"/>
    </source>
</evidence>
<feature type="non-terminal residue" evidence="4">
    <location>
        <position position="412"/>
    </location>
</feature>
<evidence type="ECO:0000259" key="2">
    <source>
        <dbReference type="Pfam" id="PF01926"/>
    </source>
</evidence>
<dbReference type="InterPro" id="IPR027417">
    <property type="entry name" value="P-loop_NTPase"/>
</dbReference>
<proteinExistence type="predicted"/>
<dbReference type="OrthoDB" id="422720at2759"/>
<dbReference type="InterPro" id="IPR051943">
    <property type="entry name" value="TRAFAC_Dynamin-like_GTPase"/>
</dbReference>
<dbReference type="GO" id="GO:0005525">
    <property type="term" value="F:GTP binding"/>
    <property type="evidence" value="ECO:0007669"/>
    <property type="project" value="InterPro"/>
</dbReference>
<reference evidence="4" key="1">
    <citation type="submission" date="2020-11" db="EMBL/GenBank/DDBJ databases">
        <authorList>
            <person name="Tran Van P."/>
        </authorList>
    </citation>
    <scope>NUCLEOTIDE SEQUENCE</scope>
</reference>
<accession>A0A7R9LHU0</accession>
<dbReference type="Proteomes" id="UP000759131">
    <property type="component" value="Unassembled WGS sequence"/>
</dbReference>
<dbReference type="InterPro" id="IPR031692">
    <property type="entry name" value="EHD_N"/>
</dbReference>
<dbReference type="Gene3D" id="1.10.268.20">
    <property type="match status" value="1"/>
</dbReference>
<keyword evidence="5" id="KW-1185">Reference proteome</keyword>
<dbReference type="AlphaFoldDB" id="A0A7R9LHU0"/>
<dbReference type="PANTHER" id="PTHR43681:SF1">
    <property type="entry name" value="SARCALUMENIN"/>
    <property type="match status" value="1"/>
</dbReference>
<feature type="region of interest" description="Disordered" evidence="1">
    <location>
        <begin position="1"/>
        <end position="64"/>
    </location>
</feature>
<organism evidence="4">
    <name type="scientific">Medioppia subpectinata</name>
    <dbReference type="NCBI Taxonomy" id="1979941"/>
    <lineage>
        <taxon>Eukaryota</taxon>
        <taxon>Metazoa</taxon>
        <taxon>Ecdysozoa</taxon>
        <taxon>Arthropoda</taxon>
        <taxon>Chelicerata</taxon>
        <taxon>Arachnida</taxon>
        <taxon>Acari</taxon>
        <taxon>Acariformes</taxon>
        <taxon>Sarcoptiformes</taxon>
        <taxon>Oribatida</taxon>
        <taxon>Brachypylina</taxon>
        <taxon>Oppioidea</taxon>
        <taxon>Oppiidae</taxon>
        <taxon>Medioppia</taxon>
    </lineage>
</organism>
<evidence type="ECO:0000313" key="5">
    <source>
        <dbReference type="Proteomes" id="UP000759131"/>
    </source>
</evidence>
<evidence type="ECO:0008006" key="6">
    <source>
        <dbReference type="Google" id="ProtNLM"/>
    </source>
</evidence>
<dbReference type="Gene3D" id="3.40.50.300">
    <property type="entry name" value="P-loop containing nucleotide triphosphate hydrolases"/>
    <property type="match status" value="1"/>
</dbReference>
<dbReference type="Pfam" id="PF16880">
    <property type="entry name" value="EHD_N"/>
    <property type="match status" value="1"/>
</dbReference>
<dbReference type="SUPFAM" id="SSF52540">
    <property type="entry name" value="P-loop containing nucleoside triphosphate hydrolases"/>
    <property type="match status" value="1"/>
</dbReference>
<dbReference type="InterPro" id="IPR006073">
    <property type="entry name" value="GTP-bd"/>
</dbReference>
<feature type="compositionally biased region" description="Polar residues" evidence="1">
    <location>
        <begin position="8"/>
        <end position="28"/>
    </location>
</feature>
<evidence type="ECO:0000259" key="3">
    <source>
        <dbReference type="Pfam" id="PF16880"/>
    </source>
</evidence>
<feature type="domain" description="EH" evidence="3">
    <location>
        <begin position="134"/>
        <end position="165"/>
    </location>
</feature>
<evidence type="ECO:0000313" key="4">
    <source>
        <dbReference type="EMBL" id="CAD7641918.1"/>
    </source>
</evidence>
<gene>
    <name evidence="4" type="ORF">OSB1V03_LOCUS18900</name>
</gene>
<dbReference type="EMBL" id="OC880741">
    <property type="protein sequence ID" value="CAD7641918.1"/>
    <property type="molecule type" value="Genomic_DNA"/>
</dbReference>
<dbReference type="EMBL" id="CAJPIZ010026166">
    <property type="protein sequence ID" value="CAG2118950.1"/>
    <property type="molecule type" value="Genomic_DNA"/>
</dbReference>
<feature type="domain" description="G" evidence="2">
    <location>
        <begin position="170"/>
        <end position="314"/>
    </location>
</feature>
<name>A0A7R9LHU0_9ACAR</name>
<sequence length="412" mass="46807">MERESHSNDQSLQPPDSNTAVESSSETNAAIEDNSGQQLKESEEKNEQNEQLVNSNESNEEQTIDLNENSFTTEEKYNINDVSDANDVNDVIDNLGAQQNGRSRAHIDDILRVYEIGSQEDTSEQNLILSIYRELKKLYESSVKPLEMIYKYRHITTRLITDAELFAKPKVLFLGGKSSGKTALVNYLLGIDSTSMQLNSDNYTRLSPTELCADFTFSSLQQFGQQFLEHYIQANRMPISLLQKMTIIDSPGLMDQISKSGTIGQQVIDTDVYQWFIDRSDVIYIVIDVTQLQLSHQLKALIEQLKGRDVRFILSKSELVSHSQIITMIGQLLWILSPIMPSERPPQVYALTTVPQQVYDAFIDDQEVSWLKDLSNQISGISRVESRVAALRRHAVRVRNHAKLVDCYLSTF</sequence>
<dbReference type="Pfam" id="PF01926">
    <property type="entry name" value="MMR_HSR1"/>
    <property type="match status" value="1"/>
</dbReference>
<dbReference type="PANTHER" id="PTHR43681">
    <property type="entry name" value="TRANSMEMBRANE GTPASE FZO"/>
    <property type="match status" value="1"/>
</dbReference>
<protein>
    <recommendedName>
        <fullName evidence="6">G domain-containing protein</fullName>
    </recommendedName>
</protein>